<evidence type="ECO:0000256" key="1">
    <source>
        <dbReference type="SAM" id="Coils"/>
    </source>
</evidence>
<evidence type="ECO:0000313" key="4">
    <source>
        <dbReference type="Proteomes" id="UP001146351"/>
    </source>
</evidence>
<proteinExistence type="predicted"/>
<feature type="region of interest" description="Disordered" evidence="2">
    <location>
        <begin position="173"/>
        <end position="276"/>
    </location>
</feature>
<sequence length="868" mass="98308">MKPLNPNGAVIEPLVPRNARDHGQHWLYLPVPNITRHYWTVDASNSVIYAVVPPQHPSSPTVATPPRADSPISDRNGPEQHNDQDFEDERHHENELEKLTRSSIPGSPTGSALDARLAEYTLDFSQFPSGHFLDGRDEEPLPELKNDAEDNLSDVGGPEDFTANIEKYLIGGMSSVRKRRTQETNAGPESPSHEHPLPSNQPIVEEEVDSAEYSEFGPPVDMSTPSHVLQRPSTLAKDSTHLDDIEEDPADELQNPESPSIRRRSTTPPNDAERRADQLHERIAQLEEALHDRDVQIERNHGRVLEAASAGEQIRHLQAELQRKNAHLLQMEDHDKNENALHEQIATLQKQNTDQEKSLQEARTRDMDFNALKQQIHHMQQELQKQNSQVSLDSERLDTILHLRQQLELTQDQLKKRELTLEDTLAKLRDITRAKETQLQEKNTEIDRLKAEMDEQGLENERLEMELDRVNTDNQALEDRLTGIETKNQPLEDLEERNQSLEADLTRVQSQVEAQESALKAAAADLPLAGRSTYSEILDLIKDLGHTNPDFDAESPTKDRFLEDRGLEQPPLDLAKLKQDLQITSDAQKAADAEAARLREQATETQNIIKAIETENMRLTSRVEELTSNLNKTQTELIRTKEEHAESLETVARLQEESLGQPPSPPPSPPRAHGTHGRDQQQAADTAALEASHQAQIRSLQTAHSTAVSTLRSSHAESMRKIRNLLTAAEQRESDLRTELSNLRSSTSTEETQLRKAFKSEMRRLEAVIAAKDETAAELDQRIAQSVDKREREWERRVDLLLKDRDRMAKVLMKYWGEKEMGGGPGPLSESKKSRREGERGDTKSGQAYKYKYAHKRNKSKSHEKVLA</sequence>
<keyword evidence="4" id="KW-1185">Reference proteome</keyword>
<feature type="compositionally biased region" description="Basic and acidic residues" evidence="2">
    <location>
        <begin position="830"/>
        <end position="843"/>
    </location>
</feature>
<feature type="coiled-coil region" evidence="1">
    <location>
        <begin position="719"/>
        <end position="782"/>
    </location>
</feature>
<feature type="compositionally biased region" description="Polar residues" evidence="2">
    <location>
        <begin position="223"/>
        <end position="237"/>
    </location>
</feature>
<feature type="compositionally biased region" description="Polar residues" evidence="2">
    <location>
        <begin position="101"/>
        <end position="110"/>
    </location>
</feature>
<feature type="compositionally biased region" description="Basic and acidic residues" evidence="2">
    <location>
        <begin position="76"/>
        <end position="100"/>
    </location>
</feature>
<keyword evidence="1" id="KW-0175">Coiled coil</keyword>
<evidence type="ECO:0000313" key="3">
    <source>
        <dbReference type="EMBL" id="KAJ5182917.1"/>
    </source>
</evidence>
<evidence type="ECO:0008006" key="5">
    <source>
        <dbReference type="Google" id="ProtNLM"/>
    </source>
</evidence>
<dbReference type="OrthoDB" id="3911405at2759"/>
<accession>A0A9W9M074</accession>
<feature type="coiled-coil region" evidence="1">
    <location>
        <begin position="432"/>
        <end position="525"/>
    </location>
</feature>
<dbReference type="AlphaFoldDB" id="A0A9W9M074"/>
<reference evidence="3" key="1">
    <citation type="submission" date="2022-11" db="EMBL/GenBank/DDBJ databases">
        <authorList>
            <person name="Petersen C."/>
        </authorList>
    </citation>
    <scope>NUCLEOTIDE SEQUENCE</scope>
    <source>
        <strain evidence="3">IBT 21917</strain>
    </source>
</reference>
<gene>
    <name evidence="3" type="ORF">N7492_000533</name>
</gene>
<evidence type="ECO:0000256" key="2">
    <source>
        <dbReference type="SAM" id="MobiDB-lite"/>
    </source>
</evidence>
<feature type="compositionally biased region" description="Polar residues" evidence="2">
    <location>
        <begin position="693"/>
        <end position="713"/>
    </location>
</feature>
<reference evidence="3" key="2">
    <citation type="journal article" date="2023" name="IMA Fungus">
        <title>Comparative genomic study of the Penicillium genus elucidates a diverse pangenome and 15 lateral gene transfer events.</title>
        <authorList>
            <person name="Petersen C."/>
            <person name="Sorensen T."/>
            <person name="Nielsen M.R."/>
            <person name="Sondergaard T.E."/>
            <person name="Sorensen J.L."/>
            <person name="Fitzpatrick D.A."/>
            <person name="Frisvad J.C."/>
            <person name="Nielsen K.L."/>
        </authorList>
    </citation>
    <scope>NUCLEOTIDE SEQUENCE</scope>
    <source>
        <strain evidence="3">IBT 21917</strain>
    </source>
</reference>
<comment type="caution">
    <text evidence="3">The sequence shown here is derived from an EMBL/GenBank/DDBJ whole genome shotgun (WGS) entry which is preliminary data.</text>
</comment>
<feature type="region of interest" description="Disordered" evidence="2">
    <location>
        <begin position="56"/>
        <end position="111"/>
    </location>
</feature>
<feature type="region of interest" description="Disordered" evidence="2">
    <location>
        <begin position="654"/>
        <end position="718"/>
    </location>
</feature>
<dbReference type="EMBL" id="JAPQKO010000001">
    <property type="protein sequence ID" value="KAJ5182917.1"/>
    <property type="molecule type" value="Genomic_DNA"/>
</dbReference>
<feature type="region of interest" description="Disordered" evidence="2">
    <location>
        <begin position="816"/>
        <end position="868"/>
    </location>
</feature>
<organism evidence="3 4">
    <name type="scientific">Penicillium capsulatum</name>
    <dbReference type="NCBI Taxonomy" id="69766"/>
    <lineage>
        <taxon>Eukaryota</taxon>
        <taxon>Fungi</taxon>
        <taxon>Dikarya</taxon>
        <taxon>Ascomycota</taxon>
        <taxon>Pezizomycotina</taxon>
        <taxon>Eurotiomycetes</taxon>
        <taxon>Eurotiomycetidae</taxon>
        <taxon>Eurotiales</taxon>
        <taxon>Aspergillaceae</taxon>
        <taxon>Penicillium</taxon>
    </lineage>
</organism>
<feature type="compositionally biased region" description="Basic and acidic residues" evidence="2">
    <location>
        <begin position="133"/>
        <end position="148"/>
    </location>
</feature>
<protein>
    <recommendedName>
        <fullName evidence="5">Spindle pole body associated protein SnaD</fullName>
    </recommendedName>
</protein>
<feature type="region of interest" description="Disordered" evidence="2">
    <location>
        <begin position="131"/>
        <end position="160"/>
    </location>
</feature>
<name>A0A9W9M074_9EURO</name>
<dbReference type="Proteomes" id="UP001146351">
    <property type="component" value="Unassembled WGS sequence"/>
</dbReference>